<comment type="subcellular location">
    <subcellularLocation>
        <location evidence="1">Cytoplasm</location>
    </subcellularLocation>
</comment>
<keyword evidence="11" id="KW-1185">Reference proteome</keyword>
<dbReference type="Pfam" id="PF11734">
    <property type="entry name" value="TilS_C"/>
    <property type="match status" value="1"/>
</dbReference>
<dbReference type="GO" id="GO:0008033">
    <property type="term" value="P:tRNA processing"/>
    <property type="evidence" value="ECO:0007669"/>
    <property type="project" value="UniProtKB-KW"/>
</dbReference>
<dbReference type="Pfam" id="PF01171">
    <property type="entry name" value="ATP_bind_3"/>
    <property type="match status" value="1"/>
</dbReference>
<evidence type="ECO:0000313" key="10">
    <source>
        <dbReference type="EMBL" id="EGY28055.1"/>
    </source>
</evidence>
<dbReference type="PANTHER" id="PTHR43033">
    <property type="entry name" value="TRNA(ILE)-LYSIDINE SYNTHASE-RELATED"/>
    <property type="match status" value="1"/>
</dbReference>
<dbReference type="InterPro" id="IPR011063">
    <property type="entry name" value="TilS/TtcA_N"/>
</dbReference>
<keyword evidence="6" id="KW-0547">Nucleotide-binding</keyword>
<name>G2H1R8_9ENTR</name>
<dbReference type="GO" id="GO:0005737">
    <property type="term" value="C:cytoplasm"/>
    <property type="evidence" value="ECO:0007669"/>
    <property type="project" value="UniProtKB-SubCell"/>
</dbReference>
<dbReference type="NCBIfam" id="TIGR02432">
    <property type="entry name" value="lysidine_TilS_N"/>
    <property type="match status" value="1"/>
</dbReference>
<dbReference type="InterPro" id="IPR015262">
    <property type="entry name" value="tRNA_Ile_lys_synt_subst-bd"/>
</dbReference>
<evidence type="ECO:0000256" key="1">
    <source>
        <dbReference type="ARBA" id="ARBA00004496"/>
    </source>
</evidence>
<dbReference type="InterPro" id="IPR014729">
    <property type="entry name" value="Rossmann-like_a/b/a_fold"/>
</dbReference>
<evidence type="ECO:0000313" key="11">
    <source>
        <dbReference type="Proteomes" id="UP000004116"/>
    </source>
</evidence>
<dbReference type="InterPro" id="IPR012796">
    <property type="entry name" value="Lysidine-tRNA-synth_C"/>
</dbReference>
<dbReference type="Gene3D" id="1.20.59.20">
    <property type="match status" value="1"/>
</dbReference>
<dbReference type="PANTHER" id="PTHR43033:SF1">
    <property type="entry name" value="TRNA(ILE)-LYSIDINE SYNTHASE-RELATED"/>
    <property type="match status" value="1"/>
</dbReference>
<keyword evidence="7" id="KW-0067">ATP-binding</keyword>
<evidence type="ECO:0000256" key="8">
    <source>
        <dbReference type="ARBA" id="ARBA00048539"/>
    </source>
</evidence>
<dbReference type="SMART" id="SM00977">
    <property type="entry name" value="TilS_C"/>
    <property type="match status" value="1"/>
</dbReference>
<dbReference type="SUPFAM" id="SSF82829">
    <property type="entry name" value="MesJ substrate recognition domain-like"/>
    <property type="match status" value="1"/>
</dbReference>
<feature type="domain" description="Lysidine-tRNA(Ile) synthetase C-terminal" evidence="9">
    <location>
        <begin position="286"/>
        <end position="358"/>
    </location>
</feature>
<dbReference type="SUPFAM" id="SSF52402">
    <property type="entry name" value="Adenine nucleotide alpha hydrolases-like"/>
    <property type="match status" value="1"/>
</dbReference>
<proteinExistence type="predicted"/>
<dbReference type="InterPro" id="IPR012094">
    <property type="entry name" value="tRNA_Ile_lys_synt"/>
</dbReference>
<evidence type="ECO:0000256" key="3">
    <source>
        <dbReference type="ARBA" id="ARBA00022490"/>
    </source>
</evidence>
<dbReference type="InterPro" id="IPR012795">
    <property type="entry name" value="tRNA_Ile_lys_synt_N"/>
</dbReference>
<evidence type="ECO:0000256" key="7">
    <source>
        <dbReference type="ARBA" id="ARBA00022840"/>
    </source>
</evidence>
<evidence type="ECO:0000256" key="5">
    <source>
        <dbReference type="ARBA" id="ARBA00022694"/>
    </source>
</evidence>
<gene>
    <name evidence="10" type="ORF">Rin_00020120</name>
</gene>
<dbReference type="NCBIfam" id="TIGR02433">
    <property type="entry name" value="lysidine_TilS_C"/>
    <property type="match status" value="1"/>
</dbReference>
<dbReference type="EC" id="6.3.4.19" evidence="2"/>
<reference evidence="10 11" key="1">
    <citation type="journal article" date="2012" name="Genome Res.">
        <title>Genomic basis of endosymbiont-conferred protection against an insect parasitoid.</title>
        <authorList>
            <person name="Hansen A.K."/>
            <person name="Vorburger C."/>
            <person name="Moran N.A."/>
        </authorList>
    </citation>
    <scope>NUCLEOTIDE SEQUENCE [LARGE SCALE GENOMIC DNA]</scope>
    <source>
        <strain evidence="11">R5.15</strain>
    </source>
</reference>
<dbReference type="Pfam" id="PF09179">
    <property type="entry name" value="TilS"/>
    <property type="match status" value="1"/>
</dbReference>
<evidence type="ECO:0000256" key="6">
    <source>
        <dbReference type="ARBA" id="ARBA00022741"/>
    </source>
</evidence>
<keyword evidence="5" id="KW-0819">tRNA processing</keyword>
<comment type="caution">
    <text evidence="10">The sequence shown here is derived from an EMBL/GenBank/DDBJ whole genome shotgun (WGS) entry which is preliminary data.</text>
</comment>
<dbReference type="CDD" id="cd01992">
    <property type="entry name" value="TilS_N"/>
    <property type="match status" value="1"/>
</dbReference>
<evidence type="ECO:0000256" key="4">
    <source>
        <dbReference type="ARBA" id="ARBA00022598"/>
    </source>
</evidence>
<organism evidence="10 11">
    <name type="scientific">Candidatus Regiella insecticola 5.15</name>
    <dbReference type="NCBI Taxonomy" id="1005043"/>
    <lineage>
        <taxon>Bacteria</taxon>
        <taxon>Pseudomonadati</taxon>
        <taxon>Pseudomonadota</taxon>
        <taxon>Gammaproteobacteria</taxon>
        <taxon>Enterobacterales</taxon>
        <taxon>Enterobacteriaceae</taxon>
        <taxon>aphid secondary symbionts</taxon>
        <taxon>Candidatus Regiella</taxon>
    </lineage>
</organism>
<dbReference type="GO" id="GO:0005524">
    <property type="term" value="F:ATP binding"/>
    <property type="evidence" value="ECO:0007669"/>
    <property type="project" value="UniProtKB-KW"/>
</dbReference>
<dbReference type="SUPFAM" id="SSF56037">
    <property type="entry name" value="PheT/TilS domain"/>
    <property type="match status" value="1"/>
</dbReference>
<evidence type="ECO:0000256" key="2">
    <source>
        <dbReference type="ARBA" id="ARBA00013267"/>
    </source>
</evidence>
<dbReference type="PATRIC" id="fig|1005043.3.peg.1856"/>
<sequence>MPLEIVSVQLNTRKNGIEAAARAARYHAFSTHLTDKEVLLTAQHQDDQCETFLLALKRGSGPTGLSAMASKMAFAPSQLLRPLLSCSRQNLMDYAQRHQIQWVEDESNQDRRFDRNFLRQEIIPLLNQRWPHFSQTVTRSASLCAEQEQLLDELLTATLDQWQHTDGSLATDGLITMSEVKRNAVLRRWLSRHHVSMPSRDQLQRLWHEVVLARIDANPCLQLGQHQVRRFRQRLYLSSSQQINITPQCLHWCVSEDLLLPANLGVLRLTNADGQQIRAARPDESVKIRFGLQGRVKIVGRDRSRESKKLWQELGVPPLMRNQIPLLYFNEQLIAACDFFVTAEGQAKQGERCWHVHWSKTLSKPTA</sequence>
<keyword evidence="4" id="KW-0436">Ligase</keyword>
<dbReference type="EMBL" id="AGCA01000468">
    <property type="protein sequence ID" value="EGY28055.1"/>
    <property type="molecule type" value="Genomic_DNA"/>
</dbReference>
<keyword evidence="3" id="KW-0963">Cytoplasm</keyword>
<dbReference type="GO" id="GO:0032267">
    <property type="term" value="F:tRNA(Ile)-lysidine synthase activity"/>
    <property type="evidence" value="ECO:0007669"/>
    <property type="project" value="UniProtKB-EC"/>
</dbReference>
<accession>G2H1R8</accession>
<dbReference type="AlphaFoldDB" id="G2H1R8"/>
<comment type="catalytic activity">
    <reaction evidence="8">
        <text>cytidine(34) in tRNA(Ile2) + L-lysine + ATP = lysidine(34) in tRNA(Ile2) + AMP + diphosphate + H(+)</text>
        <dbReference type="Rhea" id="RHEA:43744"/>
        <dbReference type="Rhea" id="RHEA-COMP:10625"/>
        <dbReference type="Rhea" id="RHEA-COMP:10670"/>
        <dbReference type="ChEBI" id="CHEBI:15378"/>
        <dbReference type="ChEBI" id="CHEBI:30616"/>
        <dbReference type="ChEBI" id="CHEBI:32551"/>
        <dbReference type="ChEBI" id="CHEBI:33019"/>
        <dbReference type="ChEBI" id="CHEBI:82748"/>
        <dbReference type="ChEBI" id="CHEBI:83665"/>
        <dbReference type="ChEBI" id="CHEBI:456215"/>
        <dbReference type="EC" id="6.3.4.19"/>
    </reaction>
</comment>
<evidence type="ECO:0000259" key="9">
    <source>
        <dbReference type="SMART" id="SM00977"/>
    </source>
</evidence>
<dbReference type="Proteomes" id="UP000004116">
    <property type="component" value="Unassembled WGS sequence"/>
</dbReference>
<dbReference type="Gene3D" id="3.40.50.620">
    <property type="entry name" value="HUPs"/>
    <property type="match status" value="1"/>
</dbReference>
<protein>
    <recommendedName>
        <fullName evidence="2">tRNA(Ile)-lysidine synthetase</fullName>
        <ecNumber evidence="2">6.3.4.19</ecNumber>
    </recommendedName>
</protein>